<dbReference type="Proteomes" id="UP000035900">
    <property type="component" value="Unassembled WGS sequence"/>
</dbReference>
<dbReference type="GO" id="GO:0015679">
    <property type="term" value="P:plasma membrane copper ion transport"/>
    <property type="evidence" value="ECO:0007669"/>
    <property type="project" value="TreeGrafter"/>
</dbReference>
<proteinExistence type="predicted"/>
<feature type="domain" description="CzcB-like C-terminal circularly permuted SH3-like" evidence="6">
    <location>
        <begin position="350"/>
        <end position="406"/>
    </location>
</feature>
<dbReference type="PANTHER" id="PTHR30097">
    <property type="entry name" value="CATION EFFLUX SYSTEM PROTEIN CUSB"/>
    <property type="match status" value="1"/>
</dbReference>
<dbReference type="PANTHER" id="PTHR30097:SF15">
    <property type="entry name" value="CATION EFFLUX SYSTEM PROTEIN CUSB"/>
    <property type="match status" value="1"/>
</dbReference>
<evidence type="ECO:0000259" key="5">
    <source>
        <dbReference type="Pfam" id="PF25954"/>
    </source>
</evidence>
<organism evidence="7 8">
    <name type="scientific">Chryseobacterium koreense CCUG 49689</name>
    <dbReference type="NCBI Taxonomy" id="1304281"/>
    <lineage>
        <taxon>Bacteria</taxon>
        <taxon>Pseudomonadati</taxon>
        <taxon>Bacteroidota</taxon>
        <taxon>Flavobacteriia</taxon>
        <taxon>Flavobacteriales</taxon>
        <taxon>Weeksellaceae</taxon>
        <taxon>Chryseobacterium group</taxon>
        <taxon>Chryseobacterium</taxon>
    </lineage>
</organism>
<protein>
    <submittedName>
        <fullName evidence="7">Copper transporter</fullName>
    </submittedName>
</protein>
<comment type="caution">
    <text evidence="7">The sequence shown here is derived from an EMBL/GenBank/DDBJ whole genome shotgun (WGS) entry which is preliminary data.</text>
</comment>
<keyword evidence="8" id="KW-1185">Reference proteome</keyword>
<dbReference type="Pfam" id="PF25954">
    <property type="entry name" value="Beta-barrel_RND_2"/>
    <property type="match status" value="1"/>
</dbReference>
<evidence type="ECO:0000259" key="2">
    <source>
        <dbReference type="Pfam" id="PF19335"/>
    </source>
</evidence>
<dbReference type="AlphaFoldDB" id="A0A0J7IX89"/>
<dbReference type="PROSITE" id="PS51257">
    <property type="entry name" value="PROKAR_LIPOPROTEIN"/>
    <property type="match status" value="1"/>
</dbReference>
<dbReference type="Gene3D" id="2.40.30.170">
    <property type="match status" value="1"/>
</dbReference>
<dbReference type="RefSeq" id="WP_048500311.1">
    <property type="nucleotide sequence ID" value="NZ_LFNG01000018.1"/>
</dbReference>
<accession>A0A0J7IX89</accession>
<dbReference type="PATRIC" id="fig|1304281.5.peg.2605"/>
<evidence type="ECO:0000256" key="1">
    <source>
        <dbReference type="ARBA" id="ARBA00022448"/>
    </source>
</evidence>
<dbReference type="InterPro" id="IPR058649">
    <property type="entry name" value="CzcB_C"/>
</dbReference>
<evidence type="ECO:0000259" key="4">
    <source>
        <dbReference type="Pfam" id="PF25919"/>
    </source>
</evidence>
<dbReference type="OrthoDB" id="998050at2"/>
<dbReference type="InterPro" id="IPR058792">
    <property type="entry name" value="Beta-barrel_RND_2"/>
</dbReference>
<evidence type="ECO:0000259" key="3">
    <source>
        <dbReference type="Pfam" id="PF25869"/>
    </source>
</evidence>
<dbReference type="Pfam" id="PF25919">
    <property type="entry name" value="BSH_CusB"/>
    <property type="match status" value="1"/>
</dbReference>
<dbReference type="Pfam" id="PF25869">
    <property type="entry name" value="3HB_CusB"/>
    <property type="match status" value="1"/>
</dbReference>
<dbReference type="InterPro" id="IPR058790">
    <property type="entry name" value="BSH_CusB"/>
</dbReference>
<dbReference type="EMBL" id="LFNG01000018">
    <property type="protein sequence ID" value="KMQ70451.1"/>
    <property type="molecule type" value="Genomic_DNA"/>
</dbReference>
<evidence type="ECO:0000259" key="6">
    <source>
        <dbReference type="Pfam" id="PF25975"/>
    </source>
</evidence>
<dbReference type="GO" id="GO:0060003">
    <property type="term" value="P:copper ion export"/>
    <property type="evidence" value="ECO:0007669"/>
    <property type="project" value="TreeGrafter"/>
</dbReference>
<dbReference type="Gene3D" id="6.10.140.730">
    <property type="match status" value="1"/>
</dbReference>
<dbReference type="Pfam" id="PF19335">
    <property type="entry name" value="HMBD"/>
    <property type="match status" value="1"/>
</dbReference>
<dbReference type="Pfam" id="PF25975">
    <property type="entry name" value="CzcB_C"/>
    <property type="match status" value="1"/>
</dbReference>
<dbReference type="InterPro" id="IPR058791">
    <property type="entry name" value="3HB_CusB"/>
</dbReference>
<dbReference type="InterPro" id="IPR051909">
    <property type="entry name" value="MFP_Cation_Efflux"/>
</dbReference>
<feature type="domain" description="Heavy metal binding" evidence="2">
    <location>
        <begin position="35"/>
        <end position="62"/>
    </location>
</feature>
<keyword evidence="1" id="KW-0813">Transport</keyword>
<gene>
    <name evidence="7" type="ORF">ACM44_12105</name>
</gene>
<reference evidence="7 8" key="1">
    <citation type="journal article" date="2004" name="Int. J. Syst. Evol. Microbiol.">
        <title>Kaistella koreensis gen. nov., sp. nov., a novel member of the Chryseobacterium-Bergeyella-Riemerella branch.</title>
        <authorList>
            <person name="Kim M.K."/>
            <person name="Im W.T."/>
            <person name="Shin Y.K."/>
            <person name="Lim J.H."/>
            <person name="Kim S.H."/>
            <person name="Lee B.C."/>
            <person name="Park M.Y."/>
            <person name="Lee K.Y."/>
            <person name="Lee S.T."/>
        </authorList>
    </citation>
    <scope>NUCLEOTIDE SEQUENCE [LARGE SCALE GENOMIC DNA]</scope>
    <source>
        <strain evidence="7 8">CCUG 49689</strain>
    </source>
</reference>
<feature type="domain" description="CusB-like beta-barrel" evidence="5">
    <location>
        <begin position="265"/>
        <end position="337"/>
    </location>
</feature>
<name>A0A0J7IX89_9FLAO</name>
<dbReference type="Gene3D" id="2.40.420.20">
    <property type="match status" value="1"/>
</dbReference>
<feature type="domain" description="CusB-like three alpha-helical bundle" evidence="3">
    <location>
        <begin position="152"/>
        <end position="200"/>
    </location>
</feature>
<dbReference type="InterPro" id="IPR045800">
    <property type="entry name" value="HMBD"/>
</dbReference>
<evidence type="ECO:0000313" key="7">
    <source>
        <dbReference type="EMBL" id="KMQ70451.1"/>
    </source>
</evidence>
<feature type="domain" description="CusB-like barrel-sandwich hybrid" evidence="4">
    <location>
        <begin position="118"/>
        <end position="260"/>
    </location>
</feature>
<evidence type="ECO:0000313" key="8">
    <source>
        <dbReference type="Proteomes" id="UP000035900"/>
    </source>
</evidence>
<dbReference type="STRING" id="1304281.ACM44_12105"/>
<dbReference type="GO" id="GO:0030288">
    <property type="term" value="C:outer membrane-bounded periplasmic space"/>
    <property type="evidence" value="ECO:0007669"/>
    <property type="project" value="TreeGrafter"/>
</dbReference>
<sequence length="416" mass="45859">MRNLFLVLMLAVASVSCKNETSKHPDHQLENGKTVYTCPMHPEIISDQPGTCPICKMDLVKKEDPATKKAEIKLETLLQPTDQFVVSSIPLVKIARESRPTEVEAVGVIEYDMRNVGSISSRVEGRIEKLYVRYKYQKVSKGERILDIYSPELLTAQENLLFVLKNDPSNKMMIDASRQKLLLLGMPAQQIQNVIRRGKPDLTVPVFSNYSGHIQQSGAGGGMNPGSVQNQPMQTISATTAELPIKEGMYVKKGENIFSVYNAGKVWARLNIFAEDVSLVSKGKPVHVIPEAAPDKSFRGTIGFIEPFFRPDSKTLSARVYFDNSGAQIPIGSQVKAVISGDTKLSDWLPRSSVVSLGKEKVVFLRKESGFVAHKVITGIESNGKIEISEGLSADDEVAENGQFLVDSESFIKTNN</sequence>
<dbReference type="GO" id="GO:0046914">
    <property type="term" value="F:transition metal ion binding"/>
    <property type="evidence" value="ECO:0007669"/>
    <property type="project" value="TreeGrafter"/>
</dbReference>